<dbReference type="KEGG" id="bcen:DM39_6725"/>
<dbReference type="Pfam" id="PF00440">
    <property type="entry name" value="TetR_N"/>
    <property type="match status" value="1"/>
</dbReference>
<keyword evidence="8" id="KW-1185">Reference proteome</keyword>
<sequence>MGNECRTGLHVSWPGKSPIAGANPSIAKPVRLTRTEKQRQTRECLLRTAYVTFTRKGYVATSIEEIAATAGYSRGAFYSNFSSKTELLLELLRRDHGEAGTRLQRILETVGEREEVEKVVLSYLDHFSRERGSFLLWTEARLQAARDSRFRVCFGTFVHERRDQMSACIRALAVHADVPLQLPAEVLALGLMGLCDGLQSCSAINPGRETTELADAMLAGFFAHAVFGRVP</sequence>
<dbReference type="EMBL" id="CP007782">
    <property type="protein sequence ID" value="AIO30520.1"/>
    <property type="molecule type" value="Genomic_DNA"/>
</dbReference>
<name>A0AAN0RMR3_9BURK</name>
<dbReference type="GO" id="GO:0003677">
    <property type="term" value="F:DNA binding"/>
    <property type="evidence" value="ECO:0007669"/>
    <property type="project" value="UniProtKB-UniRule"/>
</dbReference>
<organism evidence="7 8">
    <name type="scientific">Burkholderia cenocepacia</name>
    <dbReference type="NCBI Taxonomy" id="95486"/>
    <lineage>
        <taxon>Bacteria</taxon>
        <taxon>Pseudomonadati</taxon>
        <taxon>Pseudomonadota</taxon>
        <taxon>Betaproteobacteria</taxon>
        <taxon>Burkholderiales</taxon>
        <taxon>Burkholderiaceae</taxon>
        <taxon>Burkholderia</taxon>
        <taxon>Burkholderia cepacia complex</taxon>
    </lineage>
</organism>
<keyword evidence="4" id="KW-0804">Transcription</keyword>
<dbReference type="SUPFAM" id="SSF48498">
    <property type="entry name" value="Tetracyclin repressor-like, C-terminal domain"/>
    <property type="match status" value="1"/>
</dbReference>
<evidence type="ECO:0000256" key="4">
    <source>
        <dbReference type="ARBA" id="ARBA00023163"/>
    </source>
</evidence>
<dbReference type="Gene3D" id="1.10.357.10">
    <property type="entry name" value="Tetracycline Repressor, domain 2"/>
    <property type="match status" value="1"/>
</dbReference>
<proteinExistence type="predicted"/>
<dbReference type="Proteomes" id="UP000029413">
    <property type="component" value="Chromosome 3"/>
</dbReference>
<dbReference type="Pfam" id="PF13977">
    <property type="entry name" value="TetR_C_6"/>
    <property type="match status" value="1"/>
</dbReference>
<evidence type="ECO:0000256" key="3">
    <source>
        <dbReference type="ARBA" id="ARBA00023125"/>
    </source>
</evidence>
<evidence type="ECO:0000259" key="6">
    <source>
        <dbReference type="PROSITE" id="PS50977"/>
    </source>
</evidence>
<keyword evidence="1" id="KW-0678">Repressor</keyword>
<evidence type="ECO:0000313" key="7">
    <source>
        <dbReference type="EMBL" id="AIO30520.1"/>
    </source>
</evidence>
<feature type="DNA-binding region" description="H-T-H motif" evidence="5">
    <location>
        <begin position="62"/>
        <end position="81"/>
    </location>
</feature>
<dbReference type="InterPro" id="IPR036271">
    <property type="entry name" value="Tet_transcr_reg_TetR-rel_C_sf"/>
</dbReference>
<dbReference type="InterPro" id="IPR009057">
    <property type="entry name" value="Homeodomain-like_sf"/>
</dbReference>
<gene>
    <name evidence="7" type="ORF">DM39_6725</name>
</gene>
<evidence type="ECO:0000256" key="2">
    <source>
        <dbReference type="ARBA" id="ARBA00023015"/>
    </source>
</evidence>
<evidence type="ECO:0000256" key="5">
    <source>
        <dbReference type="PROSITE-ProRule" id="PRU00335"/>
    </source>
</evidence>
<dbReference type="SUPFAM" id="SSF46689">
    <property type="entry name" value="Homeodomain-like"/>
    <property type="match status" value="1"/>
</dbReference>
<evidence type="ECO:0000313" key="8">
    <source>
        <dbReference type="Proteomes" id="UP000029413"/>
    </source>
</evidence>
<dbReference type="PRINTS" id="PR00455">
    <property type="entry name" value="HTHTETR"/>
</dbReference>
<dbReference type="PROSITE" id="PS50977">
    <property type="entry name" value="HTH_TETR_2"/>
    <property type="match status" value="1"/>
</dbReference>
<dbReference type="InterPro" id="IPR001647">
    <property type="entry name" value="HTH_TetR"/>
</dbReference>
<keyword evidence="2" id="KW-0805">Transcription regulation</keyword>
<protein>
    <submittedName>
        <fullName evidence="7">Bacterial regulatory s, tetR family protein</fullName>
    </submittedName>
</protein>
<keyword evidence="3 5" id="KW-0238">DNA-binding</keyword>
<dbReference type="PANTHER" id="PTHR47506">
    <property type="entry name" value="TRANSCRIPTIONAL REGULATORY PROTEIN"/>
    <property type="match status" value="1"/>
</dbReference>
<evidence type="ECO:0000256" key="1">
    <source>
        <dbReference type="ARBA" id="ARBA00022491"/>
    </source>
</evidence>
<accession>A0AAN0RMR3</accession>
<feature type="domain" description="HTH tetR-type" evidence="6">
    <location>
        <begin position="39"/>
        <end position="99"/>
    </location>
</feature>
<dbReference type="PANTHER" id="PTHR47506:SF6">
    <property type="entry name" value="HTH-TYPE TRANSCRIPTIONAL REPRESSOR NEMR"/>
    <property type="match status" value="1"/>
</dbReference>
<dbReference type="AlphaFoldDB" id="A0AAN0RMR3"/>
<reference evidence="7 8" key="1">
    <citation type="submission" date="2014-05" db="EMBL/GenBank/DDBJ databases">
        <authorList>
            <person name="Bishop-Lilly K.A."/>
            <person name="Broomall S.M."/>
            <person name="Chain P.S."/>
            <person name="Chertkov O."/>
            <person name="Coyne S.R."/>
            <person name="Daligault H.E."/>
            <person name="Davenport K.W."/>
            <person name="Erkkila T."/>
            <person name="Frey K.G."/>
            <person name="Gibbons H.S."/>
            <person name="Gu W."/>
            <person name="Jaissle J."/>
            <person name="Johnson S.L."/>
            <person name="Koroleva G.I."/>
            <person name="Ladner J.T."/>
            <person name="Lo C.-C."/>
            <person name="Minogue T.D."/>
            <person name="Munk C."/>
            <person name="Palacios G.F."/>
            <person name="Redden C.L."/>
            <person name="Rosenzweig C.N."/>
            <person name="Scholz M.B."/>
            <person name="Teshima H."/>
            <person name="Xu Y."/>
        </authorList>
    </citation>
    <scope>NUCLEOTIDE SEQUENCE [LARGE SCALE GENOMIC DNA]</scope>
    <source>
        <strain evidence="7 8">DDS 22E-1</strain>
    </source>
</reference>
<dbReference type="InterPro" id="IPR039538">
    <property type="entry name" value="BetI_C"/>
</dbReference>